<reference evidence="2 3" key="1">
    <citation type="journal article" date="2018" name="Front. Microbiol.">
        <title>Description and Comparative Genomics of Macrococcus caseolyticus subsp. hominis subsp. nov., Macrococcus goetzii sp. nov., Macrococcus epidermidis sp. nov., and Macrococcus bohemicus sp. nov., Novel Macrococci From Human Clinical Material With Virulence Potential and Suspected Uptake of Foreign DNA by Natural Transformation.</title>
        <authorList>
            <person name="Maslanova I."/>
            <person name="Wertheimer Z."/>
            <person name="Sedlacek I."/>
            <person name="Svec P."/>
            <person name="Indrakova A."/>
            <person name="Kovarovic V."/>
            <person name="Schumann P."/>
            <person name="Sproer C."/>
            <person name="Kralova S."/>
            <person name="Sedo O."/>
            <person name="Kristofova L."/>
            <person name="Vrbovska V."/>
            <person name="Fuzik T."/>
            <person name="Petras P."/>
            <person name="Zdrahal Z."/>
            <person name="Ruzickova V."/>
            <person name="Doskar J."/>
            <person name="Pantucek R."/>
        </authorList>
    </citation>
    <scope>NUCLEOTIDE SEQUENCE [LARGE SCALE GENOMIC DNA]</scope>
    <source>
        <strain evidence="2 3">01/688</strain>
    </source>
</reference>
<dbReference type="SUPFAM" id="SSF53850">
    <property type="entry name" value="Periplasmic binding protein-like II"/>
    <property type="match status" value="1"/>
</dbReference>
<organism evidence="2 3">
    <name type="scientific">Macrococcus epidermidis</name>
    <dbReference type="NCBI Taxonomy" id="1902580"/>
    <lineage>
        <taxon>Bacteria</taxon>
        <taxon>Bacillati</taxon>
        <taxon>Bacillota</taxon>
        <taxon>Bacilli</taxon>
        <taxon>Bacillales</taxon>
        <taxon>Staphylococcaceae</taxon>
        <taxon>Macrococcus</taxon>
    </lineage>
</organism>
<proteinExistence type="predicted"/>
<evidence type="ECO:0000313" key="2">
    <source>
        <dbReference type="EMBL" id="RAK44089.1"/>
    </source>
</evidence>
<dbReference type="EMBL" id="PZJH01000005">
    <property type="protein sequence ID" value="RAK44089.1"/>
    <property type="molecule type" value="Genomic_DNA"/>
</dbReference>
<evidence type="ECO:0000313" key="3">
    <source>
        <dbReference type="Proteomes" id="UP000249808"/>
    </source>
</evidence>
<evidence type="ECO:0000259" key="1">
    <source>
        <dbReference type="Pfam" id="PF12793"/>
    </source>
</evidence>
<dbReference type="RefSeq" id="WP_111716583.1">
    <property type="nucleotide sequence ID" value="NZ_JBHSSR010000015.1"/>
</dbReference>
<comment type="caution">
    <text evidence="2">The sequence shown here is derived from an EMBL/GenBank/DDBJ whole genome shotgun (WGS) entry which is preliminary data.</text>
</comment>
<protein>
    <recommendedName>
        <fullName evidence="1">Transcriptional regulator SgrR N-terminal HTH domain-containing protein</fullName>
    </recommendedName>
</protein>
<sequence>MQKVDEKVLRLYKHLQEHEFIRDDVASLLAITPRQLSRLLKQWEREGLLHYQVGVGRGVLSEIKFVKNIEHLFVAYVVNHIKEYTFEEIIGILSMPLHQVSKELIISVFNAQLVVHNDVGEAEEGANYVDYIYRIPDDLDPLLHSDMSKDTIIYNIMDRLYEVNHDLHFTSNIVSHETLHDNKFTMYLHHDIVFSDGTLLSAQQVVDCLERFRTIQITKVN</sequence>
<gene>
    <name evidence="2" type="ORF">BHU61_09950</name>
</gene>
<dbReference type="Pfam" id="PF12793">
    <property type="entry name" value="SgrR_N"/>
    <property type="match status" value="1"/>
</dbReference>
<dbReference type="AlphaFoldDB" id="A0A327ZP74"/>
<dbReference type="Proteomes" id="UP000249808">
    <property type="component" value="Unassembled WGS sequence"/>
</dbReference>
<feature type="domain" description="Transcriptional regulator SgrR N-terminal HTH" evidence="1">
    <location>
        <begin position="7"/>
        <end position="104"/>
    </location>
</feature>
<accession>A0A327ZP74</accession>
<name>A0A327ZP74_9STAP</name>
<dbReference type="InterPro" id="IPR025370">
    <property type="entry name" value="SgrR_HTH_N"/>
</dbReference>
<dbReference type="Gene3D" id="3.40.190.10">
    <property type="entry name" value="Periplasmic binding protein-like II"/>
    <property type="match status" value="1"/>
</dbReference>
<keyword evidence="3" id="KW-1185">Reference proteome</keyword>